<dbReference type="InterPro" id="IPR012338">
    <property type="entry name" value="Beta-lactam/transpept-like"/>
</dbReference>
<dbReference type="GO" id="GO:0009002">
    <property type="term" value="F:serine-type D-Ala-D-Ala carboxypeptidase activity"/>
    <property type="evidence" value="ECO:0007669"/>
    <property type="project" value="UniProtKB-EC"/>
</dbReference>
<keyword evidence="2 4" id="KW-0378">Hydrolase</keyword>
<dbReference type="PANTHER" id="PTHR30023:SF0">
    <property type="entry name" value="PENICILLIN-SENSITIVE CARBOXYPEPTIDASE A"/>
    <property type="match status" value="1"/>
</dbReference>
<dbReference type="InterPro" id="IPR000667">
    <property type="entry name" value="Peptidase_S13"/>
</dbReference>
<keyword evidence="4" id="KW-0121">Carboxypeptidase</keyword>
<comment type="caution">
    <text evidence="4">The sequence shown here is derived from an EMBL/GenBank/DDBJ whole genome shotgun (WGS) entry which is preliminary data.</text>
</comment>
<gene>
    <name evidence="4" type="primary">dacB</name>
    <name evidence="4" type="ORF">ACFFQA_04910</name>
</gene>
<name>A0ABV5ZQV2_9PSEU</name>
<keyword evidence="5" id="KW-1185">Reference proteome</keyword>
<dbReference type="NCBIfam" id="TIGR00666">
    <property type="entry name" value="PBP4"/>
    <property type="match status" value="1"/>
</dbReference>
<dbReference type="Pfam" id="PF02113">
    <property type="entry name" value="Peptidase_S13"/>
    <property type="match status" value="1"/>
</dbReference>
<feature type="signal peptide" evidence="3">
    <location>
        <begin position="1"/>
        <end position="27"/>
    </location>
</feature>
<sequence length="519" mass="53961">MRWRFTSGAVALSAVLLAGLVSGSAQGEPTGLDALRLDLDRILAAPELNGAHYGLVVRKAVGGEVLYSRGATGRLNPASNGKLLTSAAALETLGAGHRFTTEVLTGARTAGGVVLGDIHLRGTGDPTLRESDLNSLADQLVSSGVKTVTGRVVADDTWYDSVRLGSGWAWDDEPFYYAAEISALTLAPNSDFDAGTVRLQARPGPVGKPAQIQLTPETSVVTVDNRTVSAAPGTPSSLSIDREHGGSRLIVTGTIGAPAEDYPTVGDPTAYAADVFSKALAAKGITVARKDIGRGAAPAGAKVLATHSSMTLAELMVPFMKLSNNMHAESLVKAMGRKEKGAGTWAAGTEVMAKKLAGLGVPEGAYRMVDGSGLSRMDLITTEQLGNLLVAAQNRSWFPAWYESLPVAGKAERMVGGTLRNRMKGTPAEGNVHAKTGSLTGVTGLSGYVTAATGERLVFTSVMNNYLTAKLSGLEDAIAIRLAHYAGAQDRSIATTVPAPRAAGPNPHTDLECTWTRTC</sequence>
<dbReference type="Gene3D" id="3.40.710.10">
    <property type="entry name" value="DD-peptidase/beta-lactamase superfamily"/>
    <property type="match status" value="1"/>
</dbReference>
<evidence type="ECO:0000313" key="4">
    <source>
        <dbReference type="EMBL" id="MFB9903272.1"/>
    </source>
</evidence>
<evidence type="ECO:0000313" key="5">
    <source>
        <dbReference type="Proteomes" id="UP001589693"/>
    </source>
</evidence>
<dbReference type="EC" id="3.4.16.4" evidence="4"/>
<organism evidence="4 5">
    <name type="scientific">Allokutzneria oryzae</name>
    <dbReference type="NCBI Taxonomy" id="1378989"/>
    <lineage>
        <taxon>Bacteria</taxon>
        <taxon>Bacillati</taxon>
        <taxon>Actinomycetota</taxon>
        <taxon>Actinomycetes</taxon>
        <taxon>Pseudonocardiales</taxon>
        <taxon>Pseudonocardiaceae</taxon>
        <taxon>Allokutzneria</taxon>
    </lineage>
</organism>
<protein>
    <submittedName>
        <fullName evidence="4">D-alanyl-D-alanine carboxypeptidase/D-alanyl-D-alanine-endopeptidase</fullName>
        <ecNumber evidence="4">3.4.16.4</ecNumber>
    </submittedName>
</protein>
<keyword evidence="3" id="KW-0732">Signal</keyword>
<dbReference type="Gene3D" id="3.50.80.20">
    <property type="entry name" value="D-Ala-D-Ala carboxypeptidase C, peptidase S13"/>
    <property type="match status" value="1"/>
</dbReference>
<dbReference type="SUPFAM" id="SSF56601">
    <property type="entry name" value="beta-lactamase/transpeptidase-like"/>
    <property type="match status" value="1"/>
</dbReference>
<evidence type="ECO:0000256" key="2">
    <source>
        <dbReference type="ARBA" id="ARBA00022801"/>
    </source>
</evidence>
<dbReference type="RefSeq" id="WP_377850407.1">
    <property type="nucleotide sequence ID" value="NZ_JBHLZU010000004.1"/>
</dbReference>
<reference evidence="4 5" key="1">
    <citation type="submission" date="2024-09" db="EMBL/GenBank/DDBJ databases">
        <authorList>
            <person name="Sun Q."/>
            <person name="Mori K."/>
        </authorList>
    </citation>
    <scope>NUCLEOTIDE SEQUENCE [LARGE SCALE GENOMIC DNA]</scope>
    <source>
        <strain evidence="4 5">TBRC 7907</strain>
    </source>
</reference>
<evidence type="ECO:0000256" key="3">
    <source>
        <dbReference type="SAM" id="SignalP"/>
    </source>
</evidence>
<dbReference type="EMBL" id="JBHLZU010000004">
    <property type="protein sequence ID" value="MFB9903272.1"/>
    <property type="molecule type" value="Genomic_DNA"/>
</dbReference>
<comment type="similarity">
    <text evidence="1">Belongs to the peptidase S13 family.</text>
</comment>
<dbReference type="Proteomes" id="UP001589693">
    <property type="component" value="Unassembled WGS sequence"/>
</dbReference>
<dbReference type="PRINTS" id="PR00922">
    <property type="entry name" value="DADACBPTASE3"/>
</dbReference>
<dbReference type="PANTHER" id="PTHR30023">
    <property type="entry name" value="D-ALANYL-D-ALANINE CARBOXYPEPTIDASE"/>
    <property type="match status" value="1"/>
</dbReference>
<accession>A0ABV5ZQV2</accession>
<evidence type="ECO:0000256" key="1">
    <source>
        <dbReference type="ARBA" id="ARBA00006096"/>
    </source>
</evidence>
<keyword evidence="4" id="KW-0645">Protease</keyword>
<feature type="chain" id="PRO_5046122930" evidence="3">
    <location>
        <begin position="28"/>
        <end position="519"/>
    </location>
</feature>
<proteinExistence type="inferred from homology"/>